<dbReference type="PANTHER" id="PTHR34385">
    <property type="entry name" value="D-ALANYL-D-ALANINE CARBOXYPEPTIDASE"/>
    <property type="match status" value="1"/>
</dbReference>
<evidence type="ECO:0000256" key="2">
    <source>
        <dbReference type="SAM" id="Phobius"/>
    </source>
</evidence>
<keyword evidence="2" id="KW-0812">Transmembrane</keyword>
<feature type="transmembrane region" description="Helical" evidence="2">
    <location>
        <begin position="53"/>
        <end position="75"/>
    </location>
</feature>
<dbReference type="GO" id="GO:0008233">
    <property type="term" value="F:peptidase activity"/>
    <property type="evidence" value="ECO:0007669"/>
    <property type="project" value="InterPro"/>
</dbReference>
<dbReference type="Pfam" id="PF02557">
    <property type="entry name" value="VanY"/>
    <property type="match status" value="1"/>
</dbReference>
<dbReference type="InterPro" id="IPR009045">
    <property type="entry name" value="Zn_M74/Hedgehog-like"/>
</dbReference>
<dbReference type="CDD" id="cd14814">
    <property type="entry name" value="Peptidase_M15"/>
    <property type="match status" value="1"/>
</dbReference>
<accession>A0A3N0E4W6</accession>
<feature type="domain" description="D-alanyl-D-alanine carboxypeptidase-like core" evidence="3">
    <location>
        <begin position="284"/>
        <end position="390"/>
    </location>
</feature>
<dbReference type="AlphaFoldDB" id="A0A3N0E4W6"/>
<proteinExistence type="predicted"/>
<organism evidence="4 5">
    <name type="scientific">Halostreptopolyspora alba</name>
    <dbReference type="NCBI Taxonomy" id="2487137"/>
    <lineage>
        <taxon>Bacteria</taxon>
        <taxon>Bacillati</taxon>
        <taxon>Actinomycetota</taxon>
        <taxon>Actinomycetes</taxon>
        <taxon>Streptosporangiales</taxon>
        <taxon>Nocardiopsidaceae</taxon>
        <taxon>Halostreptopolyspora</taxon>
    </lineage>
</organism>
<feature type="coiled-coil region" evidence="1">
    <location>
        <begin position="77"/>
        <end position="132"/>
    </location>
</feature>
<dbReference type="Proteomes" id="UP000269198">
    <property type="component" value="Unassembled WGS sequence"/>
</dbReference>
<reference evidence="4 5" key="1">
    <citation type="submission" date="2018-11" db="EMBL/GenBank/DDBJ databases">
        <title>The genome draft of YIM 96095.</title>
        <authorList>
            <person name="Tang S.-K."/>
            <person name="Chunyu W.-X."/>
            <person name="Feng Y.-Z."/>
        </authorList>
    </citation>
    <scope>NUCLEOTIDE SEQUENCE [LARGE SCALE GENOMIC DNA]</scope>
    <source>
        <strain evidence="4 5">YIM 96095</strain>
    </source>
</reference>
<keyword evidence="5" id="KW-1185">Reference proteome</keyword>
<dbReference type="SUPFAM" id="SSF55166">
    <property type="entry name" value="Hedgehog/DD-peptidase"/>
    <property type="match status" value="1"/>
</dbReference>
<gene>
    <name evidence="4" type="ORF">EFW17_18180</name>
</gene>
<keyword evidence="1" id="KW-0175">Coiled coil</keyword>
<dbReference type="OrthoDB" id="5496837at2"/>
<sequence>MGYVAIRPRERPNTGCRRILVPFSLDSTRRSSRVPRSGILSVLTSRPRFRTRFAQTVVLAVLVALFAVPGAQVMMPTPAAADDLESLKEKAEKAKDELEEATEEYTEREKALEEAQDELVSTLHELQETELELAEMREPLSELASTLYQQPDGGTLALMTSGTIDEDLQVESHVVKLSEDKEALLEEATELREKQTDLTSEAQDLQAETQLEKVELEDDLADLREKSEKSTNELTEELEDRGMDIDAYMAGVECDPEAWEAASGAPNGLLPEESLCELHEDGELLRADAAVDFLKLNEAYAEEFGTQMCVTSSYRDLPNQHRVYAEQPPGNAAVPGTSNHGYGLAIDLCGGVQNYRSEQFNWLEANGGEYGWHHPDWAKSNPFEPWHWEYKDAQQ</sequence>
<evidence type="ECO:0000256" key="1">
    <source>
        <dbReference type="SAM" id="Coils"/>
    </source>
</evidence>
<dbReference type="PANTHER" id="PTHR34385:SF1">
    <property type="entry name" value="PEPTIDOGLYCAN L-ALANYL-D-GLUTAMATE ENDOPEPTIDASE CWLK"/>
    <property type="match status" value="1"/>
</dbReference>
<evidence type="ECO:0000313" key="5">
    <source>
        <dbReference type="Proteomes" id="UP000269198"/>
    </source>
</evidence>
<comment type="caution">
    <text evidence="4">The sequence shown here is derived from an EMBL/GenBank/DDBJ whole genome shotgun (WGS) entry which is preliminary data.</text>
</comment>
<dbReference type="GO" id="GO:0006508">
    <property type="term" value="P:proteolysis"/>
    <property type="evidence" value="ECO:0007669"/>
    <property type="project" value="InterPro"/>
</dbReference>
<protein>
    <submittedName>
        <fullName evidence="4">Peptidase M15</fullName>
    </submittedName>
</protein>
<dbReference type="InterPro" id="IPR052179">
    <property type="entry name" value="DD-CPase-like"/>
</dbReference>
<dbReference type="InterPro" id="IPR003709">
    <property type="entry name" value="VanY-like_core_dom"/>
</dbReference>
<evidence type="ECO:0000259" key="3">
    <source>
        <dbReference type="Pfam" id="PF02557"/>
    </source>
</evidence>
<name>A0A3N0E4W6_9ACTN</name>
<evidence type="ECO:0000313" key="4">
    <source>
        <dbReference type="EMBL" id="RNL82877.1"/>
    </source>
</evidence>
<dbReference type="Gene3D" id="3.30.1380.10">
    <property type="match status" value="1"/>
</dbReference>
<feature type="coiled-coil region" evidence="1">
    <location>
        <begin position="174"/>
        <end position="240"/>
    </location>
</feature>
<keyword evidence="2" id="KW-1133">Transmembrane helix</keyword>
<keyword evidence="2" id="KW-0472">Membrane</keyword>
<dbReference type="EMBL" id="RJMB01000020">
    <property type="protein sequence ID" value="RNL82877.1"/>
    <property type="molecule type" value="Genomic_DNA"/>
</dbReference>